<proteinExistence type="predicted"/>
<gene>
    <name evidence="3" type="ORF">FPOA_05141</name>
</gene>
<evidence type="ECO:0000256" key="1">
    <source>
        <dbReference type="SAM" id="MobiDB-lite"/>
    </source>
</evidence>
<keyword evidence="4" id="KW-1185">Reference proteome</keyword>
<dbReference type="AlphaFoldDB" id="A0A1B8AW66"/>
<organism evidence="3 4">
    <name type="scientific">Fusarium poae</name>
    <dbReference type="NCBI Taxonomy" id="36050"/>
    <lineage>
        <taxon>Eukaryota</taxon>
        <taxon>Fungi</taxon>
        <taxon>Dikarya</taxon>
        <taxon>Ascomycota</taxon>
        <taxon>Pezizomycotina</taxon>
        <taxon>Sordariomycetes</taxon>
        <taxon>Hypocreomycetidae</taxon>
        <taxon>Hypocreales</taxon>
        <taxon>Nectriaceae</taxon>
        <taxon>Fusarium</taxon>
    </lineage>
</organism>
<dbReference type="OMA" id="FDWDSQS"/>
<dbReference type="Pfam" id="PF06985">
    <property type="entry name" value="HET"/>
    <property type="match status" value="1"/>
</dbReference>
<dbReference type="EMBL" id="LYXU01000002">
    <property type="protein sequence ID" value="OBS24601.1"/>
    <property type="molecule type" value="Genomic_DNA"/>
</dbReference>
<feature type="compositionally biased region" description="Basic and acidic residues" evidence="1">
    <location>
        <begin position="280"/>
        <end position="294"/>
    </location>
</feature>
<feature type="domain" description="Heterokaryon incompatibility" evidence="2">
    <location>
        <begin position="452"/>
        <end position="626"/>
    </location>
</feature>
<feature type="region of interest" description="Disordered" evidence="1">
    <location>
        <begin position="139"/>
        <end position="294"/>
    </location>
</feature>
<feature type="region of interest" description="Disordered" evidence="1">
    <location>
        <begin position="593"/>
        <end position="612"/>
    </location>
</feature>
<dbReference type="InterPro" id="IPR010730">
    <property type="entry name" value="HET"/>
</dbReference>
<feature type="compositionally biased region" description="Acidic residues" evidence="1">
    <location>
        <begin position="168"/>
        <end position="189"/>
    </location>
</feature>
<name>A0A1B8AW66_FUSPO</name>
<evidence type="ECO:0000313" key="3">
    <source>
        <dbReference type="EMBL" id="OBS24601.1"/>
    </source>
</evidence>
<feature type="compositionally biased region" description="Basic and acidic residues" evidence="1">
    <location>
        <begin position="594"/>
        <end position="605"/>
    </location>
</feature>
<feature type="compositionally biased region" description="Polar residues" evidence="1">
    <location>
        <begin position="240"/>
        <end position="254"/>
    </location>
</feature>
<evidence type="ECO:0000313" key="4">
    <source>
        <dbReference type="Proteomes" id="UP000091967"/>
    </source>
</evidence>
<comment type="caution">
    <text evidence="3">The sequence shown here is derived from an EMBL/GenBank/DDBJ whole genome shotgun (WGS) entry which is preliminary data.</text>
</comment>
<dbReference type="PANTHER" id="PTHR33112">
    <property type="entry name" value="DOMAIN PROTEIN, PUTATIVE-RELATED"/>
    <property type="match status" value="1"/>
</dbReference>
<feature type="compositionally biased region" description="Basic and acidic residues" evidence="1">
    <location>
        <begin position="195"/>
        <end position="233"/>
    </location>
</feature>
<feature type="compositionally biased region" description="Acidic residues" evidence="1">
    <location>
        <begin position="262"/>
        <end position="278"/>
    </location>
</feature>
<dbReference type="PANTHER" id="PTHR33112:SF16">
    <property type="entry name" value="HETEROKARYON INCOMPATIBILITY DOMAIN-CONTAINING PROTEIN"/>
    <property type="match status" value="1"/>
</dbReference>
<feature type="compositionally biased region" description="Acidic residues" evidence="1">
    <location>
        <begin position="142"/>
        <end position="161"/>
    </location>
</feature>
<sequence length="945" mass="107911">MLTESNKLDNTCTDTIGLDKPCKFCKVLELDDALYDGETKTKEDGTPFVDFGEIVETKQDRIATSGLTRAKLGKALSYAMRNHDADAPKTIAKTELGLFYSRNDQLPDLQALDGTASTGCVFCQVLRCDLKNAWETIKENWGDEEEDDKDREDEEQEETEEDITKQEEGDDADAEDSEDDEEEEEEEEGGGGGGDRNDADRHGESSDKREGQKEEELTHGNADEKDKDTKEDQQELLVWNSENSGRSSDFTSAVENDHFVDTDEDTDAEENKEEDIEGVGEAKGEKKEDEAKIEAAEQFRSPVVASEVPPAKAELAITEITYKLREYGADDDRPQRTWLDALYIFFTIEYQGKKRRYSIHYNIYAEESNSCTSWLEINRRPIVNDVLSPASVGRMNELIRLSEKEQPVKVVEKPFLPTRLLDVQASCPSGLRLVITKTDSDVCKLDASQRRYAALSYCWGSGNAALKQLMTTKDVLQKHLDEIPMEKVPLTVADSIRVCRALEIRYLWVDALCIIQGDRDDWSNESFQMSSIYENSYLTLCIVQGDSCSSGFLHKDYNPPNVRVKFQSKLNNPVSGSITLRMLHPPSATVRRCTKQEGKYGRPDDSAGNSDINEVSWNKRGWTFQEDQLAPRKVFFGNLMFHVNRGSQLEAADGSTVWRFRFVETMDALERGLETWYRMIENYSKRNLSYENDKFPAIAALTRSFSEKFKNQTYLAGLWESDIHKGLLWTCSAWLEFDEYQKLVSKDYIAPSWSWARRCLPVNWILNHDKRPKSELVVRGSEITVSDKNNTFGCIAEGRLLLTARMFKPPTRRNGKIRIKHSYNLWKYMNSPSFNYILWSKSNKYMAKIRFDWDSQSCLNDEGYPRGPMNDICLILTASIFPGDDVLLRSHDLADDQELLLGIVVWPSPKEEGAYERIGVFFTEDRGKGGRKFWQDIPMQDLVLV</sequence>
<accession>A0A1B8AW66</accession>
<protein>
    <recommendedName>
        <fullName evidence="2">Heterokaryon incompatibility domain-containing protein</fullName>
    </recommendedName>
</protein>
<reference evidence="3 4" key="1">
    <citation type="submission" date="2016-06" db="EMBL/GenBank/DDBJ databases">
        <title>Living apart together: crosstalk between the core and supernumerary genomes in a fungal plant pathogen.</title>
        <authorList>
            <person name="Vanheule A."/>
            <person name="Audenaert K."/>
            <person name="Warris S."/>
            <person name="Van De Geest H."/>
            <person name="Schijlen E."/>
            <person name="Hofte M."/>
            <person name="De Saeger S."/>
            <person name="Haesaert G."/>
            <person name="Waalwijk C."/>
            <person name="Van Der Lee T."/>
        </authorList>
    </citation>
    <scope>NUCLEOTIDE SEQUENCE [LARGE SCALE GENOMIC DNA]</scope>
    <source>
        <strain evidence="3 4">2516</strain>
    </source>
</reference>
<evidence type="ECO:0000259" key="2">
    <source>
        <dbReference type="Pfam" id="PF06985"/>
    </source>
</evidence>
<dbReference type="Proteomes" id="UP000091967">
    <property type="component" value="Unassembled WGS sequence"/>
</dbReference>
<dbReference type="STRING" id="36050.A0A1B8AW66"/>